<gene>
    <name evidence="2" type="primary">LOC121397276</name>
</gene>
<evidence type="ECO:0000313" key="2">
    <source>
        <dbReference type="RefSeq" id="XP_041429816.1"/>
    </source>
</evidence>
<dbReference type="KEGG" id="xla:121397276"/>
<dbReference type="OrthoDB" id="10587725at2759"/>
<sequence>MGLRAIMDRLYIKGNQKGLEWIYMEEEGICEIMEFEGPLAALYLKCMRQDIICQMKWALYDYWMAKDNMRNTRWWKMRLMSEFQQDKRKAKAQMRYLYKILEAINRAILRRTWRDIQTALATTKRPPTPSTTKYRCTSVLKVTEAAASIGYDYVTKLVDLKALEAEALEKKKFGENEHLQLLPSSTHEVERNPWTCTLPRELDESWTDVVYRARNSSME</sequence>
<organism evidence="1 2">
    <name type="scientific">Xenopus laevis</name>
    <name type="common">African clawed frog</name>
    <dbReference type="NCBI Taxonomy" id="8355"/>
    <lineage>
        <taxon>Eukaryota</taxon>
        <taxon>Metazoa</taxon>
        <taxon>Chordata</taxon>
        <taxon>Craniata</taxon>
        <taxon>Vertebrata</taxon>
        <taxon>Euteleostomi</taxon>
        <taxon>Amphibia</taxon>
        <taxon>Batrachia</taxon>
        <taxon>Anura</taxon>
        <taxon>Pipoidea</taxon>
        <taxon>Pipidae</taxon>
        <taxon>Xenopodinae</taxon>
        <taxon>Xenopus</taxon>
        <taxon>Xenopus</taxon>
    </lineage>
</organism>
<proteinExistence type="predicted"/>
<dbReference type="RefSeq" id="XP_041429816.1">
    <property type="nucleotide sequence ID" value="XM_041573882.1"/>
</dbReference>
<protein>
    <submittedName>
        <fullName evidence="2">Uncharacterized protein LOC121397276</fullName>
    </submittedName>
</protein>
<dbReference type="GeneID" id="121397276"/>
<dbReference type="Proteomes" id="UP000186698">
    <property type="component" value="Chromosome 8L"/>
</dbReference>
<dbReference type="AlphaFoldDB" id="A0A8J1LKL9"/>
<accession>A0A8J1LKL9</accession>
<reference evidence="2" key="1">
    <citation type="submission" date="2025-08" db="UniProtKB">
        <authorList>
            <consortium name="RefSeq"/>
        </authorList>
    </citation>
    <scope>IDENTIFICATION</scope>
    <source>
        <strain evidence="2">J_2021</strain>
        <tissue evidence="2">Erythrocytes</tissue>
    </source>
</reference>
<name>A0A8J1LKL9_XENLA</name>
<keyword evidence="1" id="KW-1185">Reference proteome</keyword>
<evidence type="ECO:0000313" key="1">
    <source>
        <dbReference type="Proteomes" id="UP000186698"/>
    </source>
</evidence>